<evidence type="ECO:0000256" key="3">
    <source>
        <dbReference type="ARBA" id="ARBA00022723"/>
    </source>
</evidence>
<comment type="caution">
    <text evidence="6">The sequence shown here is derived from an EMBL/GenBank/DDBJ whole genome shotgun (WGS) entry which is preliminary data.</text>
</comment>
<evidence type="ECO:0000256" key="4">
    <source>
        <dbReference type="ARBA" id="ARBA00022842"/>
    </source>
</evidence>
<keyword evidence="5" id="KW-0119">Carbohydrate metabolism</keyword>
<dbReference type="GO" id="GO:0003824">
    <property type="term" value="F:catalytic activity"/>
    <property type="evidence" value="ECO:0007669"/>
    <property type="project" value="UniProtKB-ARBA"/>
</dbReference>
<dbReference type="CDD" id="cd07505">
    <property type="entry name" value="HAD_BPGM-like"/>
    <property type="match status" value="1"/>
</dbReference>
<dbReference type="STRING" id="1805238.AUJ23_01210"/>
<dbReference type="InterPro" id="IPR051600">
    <property type="entry name" value="Beta-PGM-like"/>
</dbReference>
<keyword evidence="3" id="KW-0479">Metal-binding</keyword>
<comment type="cofactor">
    <cofactor evidence="1">
        <name>Mg(2+)</name>
        <dbReference type="ChEBI" id="CHEBI:18420"/>
    </cofactor>
</comment>
<dbReference type="Gene3D" id="1.10.150.240">
    <property type="entry name" value="Putative phosphatase, domain 2"/>
    <property type="match status" value="1"/>
</dbReference>
<gene>
    <name evidence="6" type="ORF">AUJ23_01210</name>
</gene>
<dbReference type="SUPFAM" id="SSF56784">
    <property type="entry name" value="HAD-like"/>
    <property type="match status" value="1"/>
</dbReference>
<evidence type="ECO:0000256" key="2">
    <source>
        <dbReference type="ARBA" id="ARBA00006171"/>
    </source>
</evidence>
<comment type="similarity">
    <text evidence="2">Belongs to the HAD-like hydrolase superfamily. CbbY/CbbZ/Gph/YieH family.</text>
</comment>
<accession>A0A1J4U9E7</accession>
<sequence length="233" mass="25823">MNKKIGVAFDLEGTVIDVEECHHLAHLKIAKQLGLNLSVSDAIEKIEHFIGGPDILIMEEILVLSGKSGNSEQLLQEDNKLYKEFLSTAVIKTREGFRECLEELKKNEIALSVGSLSSKDEATYLMRCSGLNKLIPSANIVYRESVKHLKPAQDVFLETAQRMGIDLANQIVFEDSPRGVMSAVNAGSKMVIGMPVYNWPATRNALQIAGAKYIFGSWKEVNIYAIIKELNSL</sequence>
<name>A0A1J4U9E7_9BACT</name>
<proteinExistence type="inferred from homology"/>
<dbReference type="Proteomes" id="UP000181941">
    <property type="component" value="Unassembled WGS sequence"/>
</dbReference>
<organism evidence="6 7">
    <name type="scientific">Candidatus Magasanikbacteria bacterium CG1_02_32_51</name>
    <dbReference type="NCBI Taxonomy" id="1805238"/>
    <lineage>
        <taxon>Bacteria</taxon>
        <taxon>Candidatus Magasanikiibacteriota</taxon>
    </lineage>
</organism>
<evidence type="ECO:0000313" key="7">
    <source>
        <dbReference type="Proteomes" id="UP000181941"/>
    </source>
</evidence>
<evidence type="ECO:0000256" key="1">
    <source>
        <dbReference type="ARBA" id="ARBA00001946"/>
    </source>
</evidence>
<dbReference type="SFLD" id="SFLDG01129">
    <property type="entry name" value="C1.5:_HAD__Beta-PGM__Phosphata"/>
    <property type="match status" value="1"/>
</dbReference>
<dbReference type="AlphaFoldDB" id="A0A1J4U9E7"/>
<reference evidence="6 7" key="1">
    <citation type="journal article" date="2016" name="Environ. Microbiol.">
        <title>Genomic resolution of a cold subsurface aquifer community provides metabolic insights for novel microbes adapted to high CO concentrations.</title>
        <authorList>
            <person name="Probst A.J."/>
            <person name="Castelle C.J."/>
            <person name="Singh A."/>
            <person name="Brown C.T."/>
            <person name="Anantharaman K."/>
            <person name="Sharon I."/>
            <person name="Hug L.A."/>
            <person name="Burstein D."/>
            <person name="Emerson J.B."/>
            <person name="Thomas B.C."/>
            <person name="Banfield J.F."/>
        </authorList>
    </citation>
    <scope>NUCLEOTIDE SEQUENCE [LARGE SCALE GENOMIC DNA]</scope>
    <source>
        <strain evidence="6">CG1_02_32_51</strain>
    </source>
</reference>
<dbReference type="Gene3D" id="3.40.50.1000">
    <property type="entry name" value="HAD superfamily/HAD-like"/>
    <property type="match status" value="1"/>
</dbReference>
<protein>
    <submittedName>
        <fullName evidence="6">Uncharacterized protein</fullName>
    </submittedName>
</protein>
<dbReference type="Pfam" id="PF13419">
    <property type="entry name" value="HAD_2"/>
    <property type="match status" value="1"/>
</dbReference>
<dbReference type="InterPro" id="IPR041492">
    <property type="entry name" value="HAD_2"/>
</dbReference>
<dbReference type="EMBL" id="MNVC01000014">
    <property type="protein sequence ID" value="OIO19921.1"/>
    <property type="molecule type" value="Genomic_DNA"/>
</dbReference>
<dbReference type="PANTHER" id="PTHR46193:SF18">
    <property type="entry name" value="HEXITOL PHOSPHATASE B"/>
    <property type="match status" value="1"/>
</dbReference>
<dbReference type="GO" id="GO:0046872">
    <property type="term" value="F:metal ion binding"/>
    <property type="evidence" value="ECO:0007669"/>
    <property type="project" value="UniProtKB-KW"/>
</dbReference>
<dbReference type="InterPro" id="IPR023214">
    <property type="entry name" value="HAD_sf"/>
</dbReference>
<dbReference type="PANTHER" id="PTHR46193">
    <property type="entry name" value="6-PHOSPHOGLUCONATE PHOSPHATASE"/>
    <property type="match status" value="1"/>
</dbReference>
<dbReference type="InterPro" id="IPR023198">
    <property type="entry name" value="PGP-like_dom2"/>
</dbReference>
<keyword evidence="4" id="KW-0460">Magnesium</keyword>
<dbReference type="InterPro" id="IPR036412">
    <property type="entry name" value="HAD-like_sf"/>
</dbReference>
<evidence type="ECO:0000256" key="5">
    <source>
        <dbReference type="ARBA" id="ARBA00023277"/>
    </source>
</evidence>
<evidence type="ECO:0000313" key="6">
    <source>
        <dbReference type="EMBL" id="OIO19921.1"/>
    </source>
</evidence>
<dbReference type="SFLD" id="SFLDS00003">
    <property type="entry name" value="Haloacid_Dehalogenase"/>
    <property type="match status" value="1"/>
</dbReference>